<keyword evidence="3" id="KW-1185">Reference proteome</keyword>
<evidence type="ECO:0000259" key="1">
    <source>
        <dbReference type="Pfam" id="PF08241"/>
    </source>
</evidence>
<dbReference type="PANTHER" id="PTHR42912">
    <property type="entry name" value="METHYLTRANSFERASE"/>
    <property type="match status" value="1"/>
</dbReference>
<dbReference type="InterPro" id="IPR029063">
    <property type="entry name" value="SAM-dependent_MTases_sf"/>
</dbReference>
<dbReference type="CDD" id="cd02440">
    <property type="entry name" value="AdoMet_MTases"/>
    <property type="match status" value="1"/>
</dbReference>
<organism evidence="2 3">
    <name type="scientific">Siphonobacter curvatus</name>
    <dbReference type="NCBI Taxonomy" id="2094562"/>
    <lineage>
        <taxon>Bacteria</taxon>
        <taxon>Pseudomonadati</taxon>
        <taxon>Bacteroidota</taxon>
        <taxon>Cytophagia</taxon>
        <taxon>Cytophagales</taxon>
        <taxon>Cytophagaceae</taxon>
        <taxon>Siphonobacter</taxon>
    </lineage>
</organism>
<dbReference type="InterPro" id="IPR050508">
    <property type="entry name" value="Methyltransf_Superfamily"/>
</dbReference>
<dbReference type="InterPro" id="IPR013216">
    <property type="entry name" value="Methyltransf_11"/>
</dbReference>
<evidence type="ECO:0000313" key="2">
    <source>
        <dbReference type="EMBL" id="PQA54908.1"/>
    </source>
</evidence>
<name>A0A2S7IGW2_9BACT</name>
<dbReference type="Proteomes" id="UP000239590">
    <property type="component" value="Unassembled WGS sequence"/>
</dbReference>
<dbReference type="Gene3D" id="3.40.50.150">
    <property type="entry name" value="Vaccinia Virus protein VP39"/>
    <property type="match status" value="1"/>
</dbReference>
<dbReference type="Pfam" id="PF08241">
    <property type="entry name" value="Methyltransf_11"/>
    <property type="match status" value="1"/>
</dbReference>
<comment type="caution">
    <text evidence="2">The sequence shown here is derived from an EMBL/GenBank/DDBJ whole genome shotgun (WGS) entry which is preliminary data.</text>
</comment>
<accession>A0A2S7IGW2</accession>
<dbReference type="RefSeq" id="WP_104715235.1">
    <property type="nucleotide sequence ID" value="NZ_PTRA01000005.1"/>
</dbReference>
<protein>
    <submittedName>
        <fullName evidence="2">Class I SAM-dependent methyltransferase</fullName>
    </submittedName>
</protein>
<dbReference type="GO" id="GO:0008757">
    <property type="term" value="F:S-adenosylmethionine-dependent methyltransferase activity"/>
    <property type="evidence" value="ECO:0007669"/>
    <property type="project" value="InterPro"/>
</dbReference>
<proteinExistence type="predicted"/>
<feature type="domain" description="Methyltransferase type 11" evidence="1">
    <location>
        <begin position="54"/>
        <end position="150"/>
    </location>
</feature>
<keyword evidence="2" id="KW-0808">Transferase</keyword>
<sequence length="217" mass="24702">MNHHEKVEHLKELARQLRCPEGDEGIQTGEHMNVNNAGMTARTLEKLQAAERVLEIGPGNAQHAALVLEKVKHYYAVDISETMVTEARQRNAAWIEQGRIYVEHIDGQHLPFPDAFFDEIFTVNTIYFWPEPLAYLKEMYRCLKPGGRLLLAFATQDFMEHLPFTQYGFALYSIDTASDLLTQARFSVSDVHQEDEEILSNAGHAVVRTFVVVSAQK</sequence>
<dbReference type="OrthoDB" id="9770553at2"/>
<evidence type="ECO:0000313" key="3">
    <source>
        <dbReference type="Proteomes" id="UP000239590"/>
    </source>
</evidence>
<keyword evidence="2" id="KW-0489">Methyltransferase</keyword>
<dbReference type="SUPFAM" id="SSF53335">
    <property type="entry name" value="S-adenosyl-L-methionine-dependent methyltransferases"/>
    <property type="match status" value="1"/>
</dbReference>
<dbReference type="EMBL" id="PTRA01000005">
    <property type="protein sequence ID" value="PQA54908.1"/>
    <property type="molecule type" value="Genomic_DNA"/>
</dbReference>
<reference evidence="3" key="1">
    <citation type="submission" date="2018-02" db="EMBL/GenBank/DDBJ databases">
        <title>Genome sequencing of Solimonas sp. HR-BB.</title>
        <authorList>
            <person name="Lee Y."/>
            <person name="Jeon C.O."/>
        </authorList>
    </citation>
    <scope>NUCLEOTIDE SEQUENCE [LARGE SCALE GENOMIC DNA]</scope>
    <source>
        <strain evidence="3">HR-U</strain>
    </source>
</reference>
<gene>
    <name evidence="2" type="ORF">C5O19_20360</name>
</gene>
<dbReference type="AlphaFoldDB" id="A0A2S7IGW2"/>
<dbReference type="GO" id="GO:0032259">
    <property type="term" value="P:methylation"/>
    <property type="evidence" value="ECO:0007669"/>
    <property type="project" value="UniProtKB-KW"/>
</dbReference>